<keyword evidence="3" id="KW-0732">Signal</keyword>
<evidence type="ECO:0000256" key="3">
    <source>
        <dbReference type="ARBA" id="ARBA00022729"/>
    </source>
</evidence>
<dbReference type="SUPFAM" id="SSF53822">
    <property type="entry name" value="Periplasmic binding protein-like I"/>
    <property type="match status" value="1"/>
</dbReference>
<dbReference type="CDD" id="cd06306">
    <property type="entry name" value="PBP1_TorT-like"/>
    <property type="match status" value="1"/>
</dbReference>
<dbReference type="Pfam" id="PF00532">
    <property type="entry name" value="Peripla_BP_1"/>
    <property type="match status" value="1"/>
</dbReference>
<dbReference type="InterPro" id="IPR014301">
    <property type="entry name" value="TMAO_TorT"/>
</dbReference>
<comment type="caution">
    <text evidence="5">The sequence shown here is derived from an EMBL/GenBank/DDBJ whole genome shotgun (WGS) entry which is preliminary data.</text>
</comment>
<dbReference type="Gene3D" id="3.40.50.2300">
    <property type="match status" value="2"/>
</dbReference>
<dbReference type="GO" id="GO:0030313">
    <property type="term" value="C:cell envelope"/>
    <property type="evidence" value="ECO:0007669"/>
    <property type="project" value="UniProtKB-SubCell"/>
</dbReference>
<organism evidence="5 6">
    <name type="scientific">Escherichia coli</name>
    <dbReference type="NCBI Taxonomy" id="562"/>
    <lineage>
        <taxon>Bacteria</taxon>
        <taxon>Pseudomonadati</taxon>
        <taxon>Pseudomonadota</taxon>
        <taxon>Gammaproteobacteria</taxon>
        <taxon>Enterobacterales</taxon>
        <taxon>Enterobacteriaceae</taxon>
        <taxon>Escherichia</taxon>
    </lineage>
</organism>
<gene>
    <name evidence="5" type="primary">torT</name>
    <name evidence="5" type="ORF">NCTC8333_03696</name>
</gene>
<dbReference type="NCBIfam" id="NF008185">
    <property type="entry name" value="PRK10936.1"/>
    <property type="match status" value="1"/>
</dbReference>
<accession>A0AAX2KDB2</accession>
<dbReference type="InterPro" id="IPR028082">
    <property type="entry name" value="Peripla_BP_I"/>
</dbReference>
<protein>
    <submittedName>
        <fullName evidence="5">Solute-binding periplasmic protein</fullName>
    </submittedName>
</protein>
<comment type="subcellular location">
    <subcellularLocation>
        <location evidence="1">Cell envelope</location>
    </subcellularLocation>
</comment>
<proteinExistence type="inferred from homology"/>
<feature type="domain" description="Periplasmic binding protein/LacI sugar binding" evidence="4">
    <location>
        <begin position="5"/>
        <end position="265"/>
    </location>
</feature>
<comment type="similarity">
    <text evidence="2">Belongs to the bacterial solute-binding protein 2 family.</text>
</comment>
<evidence type="ECO:0000259" key="4">
    <source>
        <dbReference type="Pfam" id="PF00532"/>
    </source>
</evidence>
<dbReference type="InterPro" id="IPR001761">
    <property type="entry name" value="Peripla_BP/Lac1_sug-bd_dom"/>
</dbReference>
<sequence>MVWILKVLEAGGYSQLATQQAQIDQCKQWGAEAILLGSSTTSFPDLQKQVANLPVIELVNALDDPLVKSRVGVPWFQMGYQPGRYLVQWAHGKPLNVLLMPGPDNAGGSKEMVEGFRAAIAGSPVRIVDIALGDNDIEIQRNLLQEMLERHPEIDVVAGTAIAAEAAMGEGRNLKTPLTVVSFYLSHQVYRGLKRGRVIMAASDQMVWQGELAVEQAIRQLQGQSVSDNVSPPILVLTPKNADREHIRRSLSPGGFRPVYFYQHTSAAKK</sequence>
<name>A0AAX2KDB2_ECOLX</name>
<reference evidence="5 6" key="1">
    <citation type="submission" date="2018-06" db="EMBL/GenBank/DDBJ databases">
        <authorList>
            <consortium name="Pathogen Informatics"/>
            <person name="Doyle S."/>
        </authorList>
    </citation>
    <scope>NUCLEOTIDE SEQUENCE [LARGE SCALE GENOMIC DNA]</scope>
    <source>
        <strain evidence="5 6">NCTC8333</strain>
    </source>
</reference>
<dbReference type="EMBL" id="UGFE01000002">
    <property type="protein sequence ID" value="STM24707.1"/>
    <property type="molecule type" value="Genomic_DNA"/>
</dbReference>
<evidence type="ECO:0000256" key="2">
    <source>
        <dbReference type="ARBA" id="ARBA00007639"/>
    </source>
</evidence>
<evidence type="ECO:0000313" key="6">
    <source>
        <dbReference type="Proteomes" id="UP000254718"/>
    </source>
</evidence>
<dbReference type="AlphaFoldDB" id="A0AAX2KDB2"/>
<evidence type="ECO:0000313" key="5">
    <source>
        <dbReference type="EMBL" id="STM24707.1"/>
    </source>
</evidence>
<dbReference type="PANTHER" id="PTHR46847">
    <property type="entry name" value="D-ALLOSE-BINDING PERIPLASMIC PROTEIN-RELATED"/>
    <property type="match status" value="1"/>
</dbReference>
<dbReference type="PANTHER" id="PTHR46847:SF1">
    <property type="entry name" value="D-ALLOSE-BINDING PERIPLASMIC PROTEIN-RELATED"/>
    <property type="match status" value="1"/>
</dbReference>
<evidence type="ECO:0000256" key="1">
    <source>
        <dbReference type="ARBA" id="ARBA00004196"/>
    </source>
</evidence>
<dbReference type="Proteomes" id="UP000254718">
    <property type="component" value="Unassembled WGS sequence"/>
</dbReference>
<dbReference type="NCBIfam" id="TIGR02955">
    <property type="entry name" value="TMAO_TorT"/>
    <property type="match status" value="1"/>
</dbReference>